<dbReference type="InterPro" id="IPR020595">
    <property type="entry name" value="MnmG-rel_CS"/>
</dbReference>
<gene>
    <name evidence="12" type="ORF">BW244_0002</name>
</gene>
<dbReference type="GO" id="GO:0030488">
    <property type="term" value="P:tRNA methylation"/>
    <property type="evidence" value="ECO:0007669"/>
    <property type="project" value="TreeGrafter"/>
</dbReference>
<evidence type="ECO:0000256" key="3">
    <source>
        <dbReference type="ARBA" id="ARBA00007653"/>
    </source>
</evidence>
<dbReference type="GO" id="GO:0050660">
    <property type="term" value="F:flavin adenine dinucleotide binding"/>
    <property type="evidence" value="ECO:0007669"/>
    <property type="project" value="InterPro"/>
</dbReference>
<keyword evidence="6" id="KW-0819">tRNA processing</keyword>
<dbReference type="Proteomes" id="UP000189666">
    <property type="component" value="Chromosome"/>
</dbReference>
<keyword evidence="8" id="KW-0520">NAD</keyword>
<dbReference type="InterPro" id="IPR002218">
    <property type="entry name" value="MnmG-rel"/>
</dbReference>
<dbReference type="PANTHER" id="PTHR11806">
    <property type="entry name" value="GLUCOSE INHIBITED DIVISION PROTEIN A"/>
    <property type="match status" value="1"/>
</dbReference>
<dbReference type="RefSeq" id="WP_211118481.1">
    <property type="nucleotide sequence ID" value="NZ_CP019943.1"/>
</dbReference>
<dbReference type="Gene3D" id="3.50.50.60">
    <property type="entry name" value="FAD/NAD(P)-binding domain"/>
    <property type="match status" value="2"/>
</dbReference>
<comment type="cofactor">
    <cofactor evidence="1">
        <name>FAD</name>
        <dbReference type="ChEBI" id="CHEBI:57692"/>
    </cofactor>
</comment>
<dbReference type="AlphaFoldDB" id="A0A1U9RR98"/>
<dbReference type="SMR" id="A0A1U9RR98"/>
<evidence type="ECO:0000313" key="13">
    <source>
        <dbReference type="Proteomes" id="UP000189666"/>
    </source>
</evidence>
<comment type="function">
    <text evidence="2">NAD-binding protein involved in the addition of a carboxymethylaminomethyl (cmnm) group at the wobble position (U34) of certain tRNAs, forming tRNA-cmnm(5)s(2)U34.</text>
</comment>
<dbReference type="GO" id="GO:0005829">
    <property type="term" value="C:cytosol"/>
    <property type="evidence" value="ECO:0007669"/>
    <property type="project" value="TreeGrafter"/>
</dbReference>
<organism evidence="12 13">
    <name type="scientific">Carsonella ruddii</name>
    <dbReference type="NCBI Taxonomy" id="114186"/>
    <lineage>
        <taxon>Bacteria</taxon>
        <taxon>Pseudomonadati</taxon>
        <taxon>Pseudomonadota</taxon>
        <taxon>Gammaproteobacteria</taxon>
        <taxon>Oceanospirillales</taxon>
        <taxon>Halomonadaceae</taxon>
        <taxon>Zymobacter group</taxon>
        <taxon>Candidatus Carsonella</taxon>
    </lineage>
</organism>
<keyword evidence="7" id="KW-0274">FAD</keyword>
<dbReference type="EMBL" id="CP019943">
    <property type="protein sequence ID" value="AQU89420.1"/>
    <property type="molecule type" value="Genomic_DNA"/>
</dbReference>
<sequence>MILNIIIIGGGHSGIEACLSASKICNKVKLISSNLENLGMLSCNPSIGGVGKSHLIKELEILGGLIPEASDYSRIHSKILNFKRGESIHSLRYQIDRILYKNYILKILFIKKNIIIEQNDIKNILRFKNKILLIDKFNCLHITKNIILCAGTFINSKICIGKNMFKFGRYNEKTFFLSQSLKKIYLFINKLKTGTPPRIDINHINYKKLTIQYSDYSYFFGKNFNFNNNIKCFITSTNLSLHNFIKKKFNSTSLYIGIISSLGPRYCPSIEDKIYKFSMKNKHQIFLEPEGYYSKELYLNGLSTSLSINNQKKMIRKIKGLEKSLIIRFAYNIEYDYFDPRCLNLTLNIKFANNIFLCGQINGSTGYEEAATQGFVAGVNAARKSINLLLWKPKKWNSYIGVLINDLIFVGISEPYRIFTSKSKFRLFLRMDNSLYRLTNLGFLIGTITKFKFKFYNNYIYNTYNNLLDFLKNNFKKNFNIYKNIIIMSKYYGYIKKYLFKF</sequence>
<proteinExistence type="inferred from homology"/>
<dbReference type="GO" id="GO:0002098">
    <property type="term" value="P:tRNA wobble uridine modification"/>
    <property type="evidence" value="ECO:0007669"/>
    <property type="project" value="TreeGrafter"/>
</dbReference>
<accession>A0A1U9RR98</accession>
<evidence type="ECO:0000256" key="9">
    <source>
        <dbReference type="ARBA" id="ARBA00025948"/>
    </source>
</evidence>
<dbReference type="PROSITE" id="PS01280">
    <property type="entry name" value="GIDA_1"/>
    <property type="match status" value="1"/>
</dbReference>
<dbReference type="PANTHER" id="PTHR11806:SF0">
    <property type="entry name" value="PROTEIN MTO1 HOMOLOG, MITOCHONDRIAL"/>
    <property type="match status" value="1"/>
</dbReference>
<comment type="subunit">
    <text evidence="9">Homodimer. Heterotetramer of two MnmE and two MnmG subunits.</text>
</comment>
<evidence type="ECO:0000256" key="6">
    <source>
        <dbReference type="ARBA" id="ARBA00022694"/>
    </source>
</evidence>
<protein>
    <recommendedName>
        <fullName evidence="4">tRNA uridine 5-carboxymethylaminomethyl modification enzyme MnmG</fullName>
    </recommendedName>
    <alternativeName>
        <fullName evidence="10">Glucose-inhibited division protein A</fullName>
    </alternativeName>
</protein>
<dbReference type="InterPro" id="IPR040131">
    <property type="entry name" value="MnmG_N"/>
</dbReference>
<evidence type="ECO:0000256" key="5">
    <source>
        <dbReference type="ARBA" id="ARBA00022630"/>
    </source>
</evidence>
<evidence type="ECO:0000256" key="4">
    <source>
        <dbReference type="ARBA" id="ARBA00020461"/>
    </source>
</evidence>
<comment type="similarity">
    <text evidence="3">Belongs to the MnmG family.</text>
</comment>
<keyword evidence="5" id="KW-0285">Flavoprotein</keyword>
<evidence type="ECO:0000256" key="10">
    <source>
        <dbReference type="ARBA" id="ARBA00031800"/>
    </source>
</evidence>
<reference evidence="12 13" key="1">
    <citation type="submission" date="2017-02" db="EMBL/GenBank/DDBJ databases">
        <title>Complete Genome of Candidatus Carsonella ruddii strain BC, a Nutritional Endosymbiont of Bactericera cockerelli.</title>
        <authorList>
            <person name="Riley A.B."/>
            <person name="Kim D.H."/>
            <person name="Hansen A.K."/>
        </authorList>
    </citation>
    <scope>NUCLEOTIDE SEQUENCE [LARGE SCALE GENOMIC DNA]</scope>
    <source>
        <strain evidence="12 13">BC</strain>
    </source>
</reference>
<dbReference type="SUPFAM" id="SSF51905">
    <property type="entry name" value="FAD/NAD(P)-binding domain"/>
    <property type="match status" value="1"/>
</dbReference>
<evidence type="ECO:0000256" key="1">
    <source>
        <dbReference type="ARBA" id="ARBA00001974"/>
    </source>
</evidence>
<feature type="domain" description="MnmG N-terminal" evidence="11">
    <location>
        <begin position="5"/>
        <end position="385"/>
    </location>
</feature>
<evidence type="ECO:0000313" key="12">
    <source>
        <dbReference type="EMBL" id="AQU89420.1"/>
    </source>
</evidence>
<dbReference type="InterPro" id="IPR036188">
    <property type="entry name" value="FAD/NAD-bd_sf"/>
</dbReference>
<evidence type="ECO:0000256" key="7">
    <source>
        <dbReference type="ARBA" id="ARBA00022827"/>
    </source>
</evidence>
<evidence type="ECO:0000256" key="2">
    <source>
        <dbReference type="ARBA" id="ARBA00003717"/>
    </source>
</evidence>
<dbReference type="Pfam" id="PF01134">
    <property type="entry name" value="GIDA"/>
    <property type="match status" value="1"/>
</dbReference>
<name>A0A1U9RR98_CARRU</name>
<evidence type="ECO:0000259" key="11">
    <source>
        <dbReference type="Pfam" id="PF01134"/>
    </source>
</evidence>
<evidence type="ECO:0000256" key="8">
    <source>
        <dbReference type="ARBA" id="ARBA00023027"/>
    </source>
</evidence>